<reference evidence="1" key="1">
    <citation type="submission" date="2024-05" db="EMBL/GenBank/DDBJ databases">
        <title>Genome Sequences of Four Agar- Degrading Marine Bacteria.</title>
        <authorList>
            <person name="Phillips E.K."/>
            <person name="Shaffer J.C."/>
            <person name="Henson M.W."/>
            <person name="Temperton B."/>
            <person name="Thrash C.J."/>
            <person name="Martin M.O."/>
        </authorList>
    </citation>
    <scope>NUCLEOTIDE SEQUENCE</scope>
    <source>
        <strain evidence="1">EKP203</strain>
    </source>
</reference>
<sequence length="141" mass="15635">MKISISTTQSKEFKHSRTGTAIKVGEGSGVLVTLVGKEREAAFEISSREELDQFSSMLTSVGGNEKRNLGFSQDYMVLSIDREVFGEPFEECVELVVTEADPDKAWCESEVVAHLDYALVKPLLDEMEMVLETNQRLLGVA</sequence>
<protein>
    <submittedName>
        <fullName evidence="1">Uncharacterized protein</fullName>
    </submittedName>
</protein>
<proteinExistence type="predicted"/>
<evidence type="ECO:0000313" key="1">
    <source>
        <dbReference type="EMBL" id="MDN2483870.1"/>
    </source>
</evidence>
<dbReference type="EMBL" id="JAUEOZ010000003">
    <property type="protein sequence ID" value="MDN2483870.1"/>
    <property type="molecule type" value="Genomic_DNA"/>
</dbReference>
<gene>
    <name evidence="1" type="ORF">QWJ08_21180</name>
</gene>
<name>A0ABT7Y794_9VIBR</name>
<dbReference type="RefSeq" id="WP_289964030.1">
    <property type="nucleotide sequence ID" value="NZ_JAUEOZ010000003.1"/>
</dbReference>
<evidence type="ECO:0000313" key="2">
    <source>
        <dbReference type="Proteomes" id="UP001169719"/>
    </source>
</evidence>
<accession>A0ABT7Y794</accession>
<keyword evidence="2" id="KW-1185">Reference proteome</keyword>
<dbReference type="Proteomes" id="UP001169719">
    <property type="component" value="Unassembled WGS sequence"/>
</dbReference>
<organism evidence="1 2">
    <name type="scientific">Vibrio agarivorans</name>
    <dbReference type="NCBI Taxonomy" id="153622"/>
    <lineage>
        <taxon>Bacteria</taxon>
        <taxon>Pseudomonadati</taxon>
        <taxon>Pseudomonadota</taxon>
        <taxon>Gammaproteobacteria</taxon>
        <taxon>Vibrionales</taxon>
        <taxon>Vibrionaceae</taxon>
        <taxon>Vibrio</taxon>
    </lineage>
</organism>
<comment type="caution">
    <text evidence="1">The sequence shown here is derived from an EMBL/GenBank/DDBJ whole genome shotgun (WGS) entry which is preliminary data.</text>
</comment>